<dbReference type="AlphaFoldDB" id="A0ABD0XZB4"/>
<dbReference type="EMBL" id="JBFDAA010000017">
    <property type="protein sequence ID" value="KAL1116566.1"/>
    <property type="molecule type" value="Genomic_DNA"/>
</dbReference>
<evidence type="ECO:0000256" key="4">
    <source>
        <dbReference type="ARBA" id="ARBA00022516"/>
    </source>
</evidence>
<keyword evidence="17" id="KW-1185">Reference proteome</keyword>
<evidence type="ECO:0000256" key="5">
    <source>
        <dbReference type="ARBA" id="ARBA00022692"/>
    </source>
</evidence>
<proteinExistence type="inferred from homology"/>
<keyword evidence="10" id="KW-0594">Phospholipid biosynthesis</keyword>
<dbReference type="GO" id="GO:0004609">
    <property type="term" value="F:phosphatidylserine decarboxylase activity"/>
    <property type="evidence" value="ECO:0007669"/>
    <property type="project" value="UniProtKB-EC"/>
</dbReference>
<evidence type="ECO:0000256" key="12">
    <source>
        <dbReference type="ARBA" id="ARBA00023264"/>
    </source>
</evidence>
<comment type="pathway">
    <text evidence="14">Phospholipid metabolism; phosphatidylethanolamine biosynthesis.</text>
</comment>
<gene>
    <name evidence="16" type="ORF">AAG570_005038</name>
</gene>
<keyword evidence="7" id="KW-1133">Transmembrane helix</keyword>
<dbReference type="PANTHER" id="PTHR10067:SF6">
    <property type="entry name" value="PHOSPHATIDYLSERINE DECARBOXYLASE PROENZYME, MITOCHONDRIAL"/>
    <property type="match status" value="1"/>
</dbReference>
<keyword evidence="5" id="KW-0812">Transmembrane</keyword>
<dbReference type="EC" id="4.1.1.65" evidence="3"/>
<evidence type="ECO:0000256" key="2">
    <source>
        <dbReference type="ARBA" id="ARBA00005189"/>
    </source>
</evidence>
<dbReference type="InterPro" id="IPR033661">
    <property type="entry name" value="PSD_type1_euk"/>
</dbReference>
<dbReference type="InterPro" id="IPR033177">
    <property type="entry name" value="PSD-B"/>
</dbReference>
<evidence type="ECO:0000256" key="15">
    <source>
        <dbReference type="ARBA" id="ARBA00045136"/>
    </source>
</evidence>
<evidence type="ECO:0000313" key="16">
    <source>
        <dbReference type="EMBL" id="KAL1116566.1"/>
    </source>
</evidence>
<dbReference type="Pfam" id="PF02666">
    <property type="entry name" value="PS_Dcarbxylase"/>
    <property type="match status" value="1"/>
</dbReference>
<dbReference type="NCBIfam" id="TIGR00163">
    <property type="entry name" value="PS_decarb"/>
    <property type="match status" value="1"/>
</dbReference>
<evidence type="ECO:0000256" key="3">
    <source>
        <dbReference type="ARBA" id="ARBA00012243"/>
    </source>
</evidence>
<keyword evidence="4" id="KW-0444">Lipid biosynthesis</keyword>
<keyword evidence="13" id="KW-0670">Pyruvate</keyword>
<evidence type="ECO:0000256" key="6">
    <source>
        <dbReference type="ARBA" id="ARBA00022793"/>
    </source>
</evidence>
<dbReference type="GO" id="GO:0008654">
    <property type="term" value="P:phospholipid biosynthetic process"/>
    <property type="evidence" value="ECO:0007669"/>
    <property type="project" value="UniProtKB-KW"/>
</dbReference>
<evidence type="ECO:0000256" key="1">
    <source>
        <dbReference type="ARBA" id="ARBA00001928"/>
    </source>
</evidence>
<dbReference type="InterPro" id="IPR003817">
    <property type="entry name" value="PS_Dcarbxylase"/>
</dbReference>
<evidence type="ECO:0000256" key="10">
    <source>
        <dbReference type="ARBA" id="ARBA00023209"/>
    </source>
</evidence>
<keyword evidence="8" id="KW-0443">Lipid metabolism</keyword>
<dbReference type="Proteomes" id="UP001558652">
    <property type="component" value="Unassembled WGS sequence"/>
</dbReference>
<dbReference type="HAMAP" id="MF_03208">
    <property type="entry name" value="PS_decarb_PSD_B_type1_euk"/>
    <property type="match status" value="1"/>
</dbReference>
<comment type="cofactor">
    <cofactor evidence="1">
        <name>pyruvate</name>
        <dbReference type="ChEBI" id="CHEBI:15361"/>
    </cofactor>
</comment>
<evidence type="ECO:0000256" key="14">
    <source>
        <dbReference type="ARBA" id="ARBA00024326"/>
    </source>
</evidence>
<keyword evidence="12" id="KW-1208">Phospholipid metabolism</keyword>
<evidence type="ECO:0000256" key="9">
    <source>
        <dbReference type="ARBA" id="ARBA00023136"/>
    </source>
</evidence>
<name>A0ABD0XZB4_9HEMI</name>
<evidence type="ECO:0000256" key="8">
    <source>
        <dbReference type="ARBA" id="ARBA00023098"/>
    </source>
</evidence>
<evidence type="ECO:0000256" key="13">
    <source>
        <dbReference type="ARBA" id="ARBA00023317"/>
    </source>
</evidence>
<comment type="caution">
    <text evidence="16">The sequence shown here is derived from an EMBL/GenBank/DDBJ whole genome shotgun (WGS) entry which is preliminary data.</text>
</comment>
<keyword evidence="6" id="KW-0210">Decarboxylase</keyword>
<evidence type="ECO:0000256" key="7">
    <source>
        <dbReference type="ARBA" id="ARBA00022989"/>
    </source>
</evidence>
<comment type="pathway">
    <text evidence="2">Lipid metabolism.</text>
</comment>
<keyword evidence="11" id="KW-0456">Lyase</keyword>
<keyword evidence="9" id="KW-0472">Membrane</keyword>
<dbReference type="PANTHER" id="PTHR10067">
    <property type="entry name" value="PHOSPHATIDYLSERINE DECARBOXYLASE"/>
    <property type="match status" value="1"/>
</dbReference>
<comment type="function">
    <text evidence="15">Catalyzes the formation of phosphatidylethanolamine (PtdEtn) from phosphatidylserine (PtdSer). Plays a central role in phospholipid metabolism and in the interorganelle trafficking of phosphatidylserine. May be involved in lipid droplet biogenesis at the endoplasmic reticulum membrane.</text>
</comment>
<reference evidence="16 17" key="1">
    <citation type="submission" date="2024-07" db="EMBL/GenBank/DDBJ databases">
        <title>Chromosome-level genome assembly of the water stick insect Ranatra chinensis (Heteroptera: Nepidae).</title>
        <authorList>
            <person name="Liu X."/>
        </authorList>
    </citation>
    <scope>NUCLEOTIDE SEQUENCE [LARGE SCALE GENOMIC DNA]</scope>
    <source>
        <strain evidence="16">Cailab_2021Rc</strain>
        <tissue evidence="16">Muscle</tissue>
    </source>
</reference>
<evidence type="ECO:0000313" key="17">
    <source>
        <dbReference type="Proteomes" id="UP001558652"/>
    </source>
</evidence>
<feature type="non-terminal residue" evidence="16">
    <location>
        <position position="1"/>
    </location>
</feature>
<evidence type="ECO:0000256" key="11">
    <source>
        <dbReference type="ARBA" id="ARBA00023239"/>
    </source>
</evidence>
<protein>
    <recommendedName>
        <fullName evidence="3">phosphatidylserine decarboxylase</fullName>
        <ecNumber evidence="3">4.1.1.65</ecNumber>
    </recommendedName>
</protein>
<sequence length="367" mass="42182">KPGFVQRIRNSWVPIPAGVGVTLLAILQWRRLQKERNKDSLKVAKEWEITCYRALPLRSLSRVFGWASETYIPVTFRPYVYTSYARVFGVNLDEMSETLDFYNCFGTFFTRRLKEGVRPVDLKKCIVSPADGTVLNAGKLKSFNIEQVKGVTYSIKTFLGDITWNKNSVDHHEDTSVNAQYRKDAGLRSESWREYKNRLVHNTKNELYQCIVYLAPGDYHRFHSPVDWNVTFRRHFQGELLSVSPRFAKWIPNLFSLNERAVYVGTWEHGYFSMTAVGATNVGSIRVFSDKTLHTNTSKWKDTTHRDCALNCNWFKGEEIGEFRMGSTLVIIFEAPPNFKLNLSPGARVKVGEAMCDESADNPFLSI</sequence>
<accession>A0ABD0XZB4</accession>
<organism evidence="16 17">
    <name type="scientific">Ranatra chinensis</name>
    <dbReference type="NCBI Taxonomy" id="642074"/>
    <lineage>
        <taxon>Eukaryota</taxon>
        <taxon>Metazoa</taxon>
        <taxon>Ecdysozoa</taxon>
        <taxon>Arthropoda</taxon>
        <taxon>Hexapoda</taxon>
        <taxon>Insecta</taxon>
        <taxon>Pterygota</taxon>
        <taxon>Neoptera</taxon>
        <taxon>Paraneoptera</taxon>
        <taxon>Hemiptera</taxon>
        <taxon>Heteroptera</taxon>
        <taxon>Panheteroptera</taxon>
        <taxon>Nepomorpha</taxon>
        <taxon>Nepidae</taxon>
        <taxon>Ranatrinae</taxon>
        <taxon>Ranatra</taxon>
    </lineage>
</organism>